<keyword evidence="3" id="KW-1185">Reference proteome</keyword>
<feature type="domain" description="Transposase IS200-like" evidence="1">
    <location>
        <begin position="8"/>
        <end position="125"/>
    </location>
</feature>
<name>A0A4Q7LVU8_9BURK</name>
<dbReference type="PANTHER" id="PTHR36966">
    <property type="entry name" value="REP-ASSOCIATED TYROSINE TRANSPOSASE"/>
    <property type="match status" value="1"/>
</dbReference>
<dbReference type="SMART" id="SM01321">
    <property type="entry name" value="Y1_Tnp"/>
    <property type="match status" value="1"/>
</dbReference>
<organism evidence="2 3">
    <name type="scientific">Sphaerotilus mobilis</name>
    <dbReference type="NCBI Taxonomy" id="47994"/>
    <lineage>
        <taxon>Bacteria</taxon>
        <taxon>Pseudomonadati</taxon>
        <taxon>Pseudomonadota</taxon>
        <taxon>Betaproteobacteria</taxon>
        <taxon>Burkholderiales</taxon>
        <taxon>Sphaerotilaceae</taxon>
        <taxon>Sphaerotilus</taxon>
    </lineage>
</organism>
<sequence length="156" mass="18654">MRYRRLHVEGATFFFTLVTWHRRPWFVDPVNVRLLGEVMRDVRRRRPFVTKAICVLPEHLHCIWRLPVDDPDFSTRWMLIKRAVTRAVRQRPGMSDVTVWQARYWERRLRDERDVAAHCAYIHENPVRHGWVQCPEDWGPSSVHRLSNSSQGDVTG</sequence>
<evidence type="ECO:0000259" key="1">
    <source>
        <dbReference type="SMART" id="SM01321"/>
    </source>
</evidence>
<dbReference type="RefSeq" id="WP_130480654.1">
    <property type="nucleotide sequence ID" value="NZ_SGWV01000007.1"/>
</dbReference>
<dbReference type="PANTHER" id="PTHR36966:SF1">
    <property type="entry name" value="REP-ASSOCIATED TYROSINE TRANSPOSASE"/>
    <property type="match status" value="1"/>
</dbReference>
<dbReference type="InterPro" id="IPR036515">
    <property type="entry name" value="Transposase_17_sf"/>
</dbReference>
<dbReference type="Gene3D" id="3.30.70.1290">
    <property type="entry name" value="Transposase IS200-like"/>
    <property type="match status" value="1"/>
</dbReference>
<dbReference type="SUPFAM" id="SSF143422">
    <property type="entry name" value="Transposase IS200-like"/>
    <property type="match status" value="1"/>
</dbReference>
<dbReference type="Proteomes" id="UP000293433">
    <property type="component" value="Unassembled WGS sequence"/>
</dbReference>
<dbReference type="NCBIfam" id="NF047646">
    <property type="entry name" value="REP_Tyr_transpos"/>
    <property type="match status" value="1"/>
</dbReference>
<dbReference type="GO" id="GO:0004803">
    <property type="term" value="F:transposase activity"/>
    <property type="evidence" value="ECO:0007669"/>
    <property type="project" value="InterPro"/>
</dbReference>
<gene>
    <name evidence="2" type="ORF">EV685_0811</name>
</gene>
<accession>A0A4Q7LVU8</accession>
<dbReference type="InterPro" id="IPR002686">
    <property type="entry name" value="Transposase_17"/>
</dbReference>
<dbReference type="EMBL" id="SGWV01000007">
    <property type="protein sequence ID" value="RZS58517.1"/>
    <property type="molecule type" value="Genomic_DNA"/>
</dbReference>
<comment type="caution">
    <text evidence="2">The sequence shown here is derived from an EMBL/GenBank/DDBJ whole genome shotgun (WGS) entry which is preliminary data.</text>
</comment>
<dbReference type="GO" id="GO:0006313">
    <property type="term" value="P:DNA transposition"/>
    <property type="evidence" value="ECO:0007669"/>
    <property type="project" value="InterPro"/>
</dbReference>
<dbReference type="InterPro" id="IPR052715">
    <property type="entry name" value="RAYT_transposase"/>
</dbReference>
<evidence type="ECO:0000313" key="3">
    <source>
        <dbReference type="Proteomes" id="UP000293433"/>
    </source>
</evidence>
<dbReference type="GO" id="GO:0043565">
    <property type="term" value="F:sequence-specific DNA binding"/>
    <property type="evidence" value="ECO:0007669"/>
    <property type="project" value="TreeGrafter"/>
</dbReference>
<dbReference type="OrthoDB" id="9794403at2"/>
<evidence type="ECO:0000313" key="2">
    <source>
        <dbReference type="EMBL" id="RZS58517.1"/>
    </source>
</evidence>
<reference evidence="2 3" key="1">
    <citation type="submission" date="2019-02" db="EMBL/GenBank/DDBJ databases">
        <title>Genomic Encyclopedia of Type Strains, Phase IV (KMG-IV): sequencing the most valuable type-strain genomes for metagenomic binning, comparative biology and taxonomic classification.</title>
        <authorList>
            <person name="Goeker M."/>
        </authorList>
    </citation>
    <scope>NUCLEOTIDE SEQUENCE [LARGE SCALE GENOMIC DNA]</scope>
    <source>
        <strain evidence="2 3">DSM 10617</strain>
    </source>
</reference>
<proteinExistence type="predicted"/>
<protein>
    <submittedName>
        <fullName evidence="2">Putative transposase</fullName>
    </submittedName>
</protein>
<dbReference type="AlphaFoldDB" id="A0A4Q7LVU8"/>